<dbReference type="PANTHER" id="PTHR33647:SF5">
    <property type="entry name" value="OS01G0793900 PROTEIN"/>
    <property type="match status" value="1"/>
</dbReference>
<evidence type="ECO:0000313" key="3">
    <source>
        <dbReference type="Proteomes" id="UP001190926"/>
    </source>
</evidence>
<dbReference type="Proteomes" id="UP001190926">
    <property type="component" value="Unassembled WGS sequence"/>
</dbReference>
<proteinExistence type="predicted"/>
<feature type="compositionally biased region" description="Basic and acidic residues" evidence="1">
    <location>
        <begin position="1"/>
        <end position="10"/>
    </location>
</feature>
<sequence length="94" mass="10406">MGNCIRKESSTHWGGEEWGSFTSNSANSERLLSSAVGAPALPTGTEMKIKISKKQLEQLLKNVHVQDRVSPEQVLAQLLHHSPPWRPALHTIPE</sequence>
<evidence type="ECO:0000313" key="2">
    <source>
        <dbReference type="EMBL" id="KAH6835610.1"/>
    </source>
</evidence>
<feature type="region of interest" description="Disordered" evidence="1">
    <location>
        <begin position="1"/>
        <end position="20"/>
    </location>
</feature>
<accession>A0AAD4JKP0</accession>
<dbReference type="AlphaFoldDB" id="A0AAD4JKP0"/>
<name>A0AAD4JKP0_PERFH</name>
<dbReference type="PANTHER" id="PTHR33647">
    <property type="entry name" value="OS01G0793900 PROTEIN"/>
    <property type="match status" value="1"/>
</dbReference>
<organism evidence="2 3">
    <name type="scientific">Perilla frutescens var. hirtella</name>
    <name type="common">Perilla citriodora</name>
    <name type="synonym">Perilla setoyensis</name>
    <dbReference type="NCBI Taxonomy" id="608512"/>
    <lineage>
        <taxon>Eukaryota</taxon>
        <taxon>Viridiplantae</taxon>
        <taxon>Streptophyta</taxon>
        <taxon>Embryophyta</taxon>
        <taxon>Tracheophyta</taxon>
        <taxon>Spermatophyta</taxon>
        <taxon>Magnoliopsida</taxon>
        <taxon>eudicotyledons</taxon>
        <taxon>Gunneridae</taxon>
        <taxon>Pentapetalae</taxon>
        <taxon>asterids</taxon>
        <taxon>lamiids</taxon>
        <taxon>Lamiales</taxon>
        <taxon>Lamiaceae</taxon>
        <taxon>Nepetoideae</taxon>
        <taxon>Elsholtzieae</taxon>
        <taxon>Perilla</taxon>
    </lineage>
</organism>
<dbReference type="EMBL" id="SDAM02000033">
    <property type="protein sequence ID" value="KAH6835610.1"/>
    <property type="molecule type" value="Genomic_DNA"/>
</dbReference>
<reference evidence="2 3" key="1">
    <citation type="journal article" date="2021" name="Nat. Commun.">
        <title>Incipient diploidization of the medicinal plant Perilla within 10,000 years.</title>
        <authorList>
            <person name="Zhang Y."/>
            <person name="Shen Q."/>
            <person name="Leng L."/>
            <person name="Zhang D."/>
            <person name="Chen S."/>
            <person name="Shi Y."/>
            <person name="Ning Z."/>
            <person name="Chen S."/>
        </authorList>
    </citation>
    <scope>NUCLEOTIDE SEQUENCE [LARGE SCALE GENOMIC DNA]</scope>
    <source>
        <strain evidence="3">cv. PC099</strain>
    </source>
</reference>
<gene>
    <name evidence="2" type="ORF">C2S53_007644</name>
</gene>
<protein>
    <submittedName>
        <fullName evidence="2">Uncharacterized protein</fullName>
    </submittedName>
</protein>
<keyword evidence="3" id="KW-1185">Reference proteome</keyword>
<evidence type="ECO:0000256" key="1">
    <source>
        <dbReference type="SAM" id="MobiDB-lite"/>
    </source>
</evidence>
<comment type="caution">
    <text evidence="2">The sequence shown here is derived from an EMBL/GenBank/DDBJ whole genome shotgun (WGS) entry which is preliminary data.</text>
</comment>